<keyword evidence="2" id="KW-1185">Reference proteome</keyword>
<comment type="caution">
    <text evidence="1">The sequence shown here is derived from an EMBL/GenBank/DDBJ whole genome shotgun (WGS) entry which is preliminary data.</text>
</comment>
<dbReference type="EMBL" id="JBHSQH010000001">
    <property type="protein sequence ID" value="MFC5972601.1"/>
    <property type="molecule type" value="Genomic_DNA"/>
</dbReference>
<reference evidence="1 2" key="1">
    <citation type="journal article" date="2019" name="Int. J. Syst. Evol. Microbiol.">
        <title>The Global Catalogue of Microorganisms (GCM) 10K type strain sequencing project: providing services to taxonomists for standard genome sequencing and annotation.</title>
        <authorList>
            <consortium name="The Broad Institute Genomics Platform"/>
            <consortium name="The Broad Institute Genome Sequencing Center for Infectious Disease"/>
            <person name="Wu L."/>
            <person name="Ma J."/>
        </authorList>
    </citation>
    <scope>NUCLEOTIDE SEQUENCE [LARGE SCALE GENOMIC DNA]</scope>
    <source>
        <strain evidence="1 2">CGMCC 1.12543</strain>
    </source>
</reference>
<evidence type="ECO:0000313" key="1">
    <source>
        <dbReference type="EMBL" id="MFC5972601.1"/>
    </source>
</evidence>
<sequence>MTDDSQPIHDQDGLRTRLTDLLDEAEKNGIDVAGSYECETTTHRSLYDVQVNPVRR</sequence>
<gene>
    <name evidence="1" type="ORF">ACFPYI_14780</name>
</gene>
<proteinExistence type="predicted"/>
<evidence type="ECO:0000313" key="2">
    <source>
        <dbReference type="Proteomes" id="UP001596099"/>
    </source>
</evidence>
<dbReference type="AlphaFoldDB" id="A0ABD5RQA4"/>
<dbReference type="Proteomes" id="UP001596099">
    <property type="component" value="Unassembled WGS sequence"/>
</dbReference>
<protein>
    <submittedName>
        <fullName evidence="1">Uncharacterized protein</fullName>
    </submittedName>
</protein>
<accession>A0ABD5RQA4</accession>
<dbReference type="RefSeq" id="WP_247416134.1">
    <property type="nucleotide sequence ID" value="NZ_JALLGW010000001.1"/>
</dbReference>
<name>A0ABD5RQA4_9EURY</name>
<organism evidence="1 2">
    <name type="scientific">Halomarina salina</name>
    <dbReference type="NCBI Taxonomy" id="1872699"/>
    <lineage>
        <taxon>Archaea</taxon>
        <taxon>Methanobacteriati</taxon>
        <taxon>Methanobacteriota</taxon>
        <taxon>Stenosarchaea group</taxon>
        <taxon>Halobacteria</taxon>
        <taxon>Halobacteriales</taxon>
        <taxon>Natronomonadaceae</taxon>
        <taxon>Halomarina</taxon>
    </lineage>
</organism>